<organism evidence="2 3">
    <name type="scientific">Acer negundo</name>
    <name type="common">Box elder</name>
    <dbReference type="NCBI Taxonomy" id="4023"/>
    <lineage>
        <taxon>Eukaryota</taxon>
        <taxon>Viridiplantae</taxon>
        <taxon>Streptophyta</taxon>
        <taxon>Embryophyta</taxon>
        <taxon>Tracheophyta</taxon>
        <taxon>Spermatophyta</taxon>
        <taxon>Magnoliopsida</taxon>
        <taxon>eudicotyledons</taxon>
        <taxon>Gunneridae</taxon>
        <taxon>Pentapetalae</taxon>
        <taxon>rosids</taxon>
        <taxon>malvids</taxon>
        <taxon>Sapindales</taxon>
        <taxon>Sapindaceae</taxon>
        <taxon>Hippocastanoideae</taxon>
        <taxon>Acereae</taxon>
        <taxon>Acer</taxon>
    </lineage>
</organism>
<gene>
    <name evidence="2" type="ORF">LWI28_021396</name>
</gene>
<dbReference type="Proteomes" id="UP001064489">
    <property type="component" value="Chromosome 10"/>
</dbReference>
<feature type="domain" description="DUF1985" evidence="1">
    <location>
        <begin position="54"/>
        <end position="171"/>
    </location>
</feature>
<evidence type="ECO:0000313" key="2">
    <source>
        <dbReference type="EMBL" id="KAI9165836.1"/>
    </source>
</evidence>
<accession>A0AAD5IJ20</accession>
<evidence type="ECO:0000313" key="3">
    <source>
        <dbReference type="Proteomes" id="UP001064489"/>
    </source>
</evidence>
<protein>
    <recommendedName>
        <fullName evidence="1">DUF1985 domain-containing protein</fullName>
    </recommendedName>
</protein>
<keyword evidence="3" id="KW-1185">Reference proteome</keyword>
<comment type="caution">
    <text evidence="2">The sequence shown here is derived from an EMBL/GenBank/DDBJ whole genome shotgun (WGS) entry which is preliminary data.</text>
</comment>
<dbReference type="EMBL" id="JAJSOW010000105">
    <property type="protein sequence ID" value="KAI9165836.1"/>
    <property type="molecule type" value="Genomic_DNA"/>
</dbReference>
<reference evidence="2" key="2">
    <citation type="submission" date="2023-02" db="EMBL/GenBank/DDBJ databases">
        <authorList>
            <person name="Swenson N.G."/>
            <person name="Wegrzyn J.L."/>
            <person name="Mcevoy S.L."/>
        </authorList>
    </citation>
    <scope>NUCLEOTIDE SEQUENCE</scope>
    <source>
        <strain evidence="2">91603</strain>
        <tissue evidence="2">Leaf</tissue>
    </source>
</reference>
<dbReference type="PANTHER" id="PTHR48449">
    <property type="entry name" value="DUF1985 DOMAIN-CONTAINING PROTEIN"/>
    <property type="match status" value="1"/>
</dbReference>
<sequence>MTSRGCWKTKVSWQESRKDVSGLTWIYQNTFGALFQAQYIHNLLLLQIRFSGASVDEMWFALGKNKVRLGNREFCLCTRLKFSVLPDIFLRDYVPVQDGIHIRYFGIEEGLLLEDVLNRFLSGSFKRESNALKMTLMLFTNNILFGQDYRRQVTYWLMTLVEDIEAFNSFQ</sequence>
<dbReference type="InterPro" id="IPR015410">
    <property type="entry name" value="DUF1985"/>
</dbReference>
<proteinExistence type="predicted"/>
<dbReference type="Pfam" id="PF09331">
    <property type="entry name" value="DUF1985"/>
    <property type="match status" value="1"/>
</dbReference>
<reference evidence="2" key="1">
    <citation type="journal article" date="2022" name="Plant J.">
        <title>Strategies of tolerance reflected in two North American maple genomes.</title>
        <authorList>
            <person name="McEvoy S.L."/>
            <person name="Sezen U.U."/>
            <person name="Trouern-Trend A."/>
            <person name="McMahon S.M."/>
            <person name="Schaberg P.G."/>
            <person name="Yang J."/>
            <person name="Wegrzyn J.L."/>
            <person name="Swenson N.G."/>
        </authorList>
    </citation>
    <scope>NUCLEOTIDE SEQUENCE</scope>
    <source>
        <strain evidence="2">91603</strain>
    </source>
</reference>
<evidence type="ECO:0000259" key="1">
    <source>
        <dbReference type="Pfam" id="PF09331"/>
    </source>
</evidence>
<dbReference type="PANTHER" id="PTHR48449:SF1">
    <property type="entry name" value="DUF1985 DOMAIN-CONTAINING PROTEIN"/>
    <property type="match status" value="1"/>
</dbReference>
<name>A0AAD5IJ20_ACENE</name>
<dbReference type="AlphaFoldDB" id="A0AAD5IJ20"/>